<reference evidence="2" key="1">
    <citation type="journal article" date="2020" name="Stud. Mycol.">
        <title>101 Dothideomycetes genomes: a test case for predicting lifestyles and emergence of pathogens.</title>
        <authorList>
            <person name="Haridas S."/>
            <person name="Albert R."/>
            <person name="Binder M."/>
            <person name="Bloem J."/>
            <person name="Labutti K."/>
            <person name="Salamov A."/>
            <person name="Andreopoulos B."/>
            <person name="Baker S."/>
            <person name="Barry K."/>
            <person name="Bills G."/>
            <person name="Bluhm B."/>
            <person name="Cannon C."/>
            <person name="Castanera R."/>
            <person name="Culley D."/>
            <person name="Daum C."/>
            <person name="Ezra D."/>
            <person name="Gonzalez J."/>
            <person name="Henrissat B."/>
            <person name="Kuo A."/>
            <person name="Liang C."/>
            <person name="Lipzen A."/>
            <person name="Lutzoni F."/>
            <person name="Magnuson J."/>
            <person name="Mondo S."/>
            <person name="Nolan M."/>
            <person name="Ohm R."/>
            <person name="Pangilinan J."/>
            <person name="Park H.-J."/>
            <person name="Ramirez L."/>
            <person name="Alfaro M."/>
            <person name="Sun H."/>
            <person name="Tritt A."/>
            <person name="Yoshinaga Y."/>
            <person name="Zwiers L.-H."/>
            <person name="Turgeon B."/>
            <person name="Goodwin S."/>
            <person name="Spatafora J."/>
            <person name="Crous P."/>
            <person name="Grigoriev I."/>
        </authorList>
    </citation>
    <scope>NUCLEOTIDE SEQUENCE</scope>
    <source>
        <strain evidence="2">CBS 113979</strain>
    </source>
</reference>
<gene>
    <name evidence="2" type="ORF">K402DRAFT_389189</name>
</gene>
<feature type="region of interest" description="Disordered" evidence="1">
    <location>
        <begin position="11"/>
        <end position="46"/>
    </location>
</feature>
<keyword evidence="3" id="KW-1185">Reference proteome</keyword>
<dbReference type="Proteomes" id="UP000800041">
    <property type="component" value="Unassembled WGS sequence"/>
</dbReference>
<sequence>MFSFFIFSAFPAPPISTGSTPSPGRKSTLSSQAPQRSRNRRRANIPPSRRIYLSFICIRNHFLPESRVARGAESMEADESIHRGLVSTYFISLPALRFAATRECEFV</sequence>
<organism evidence="2 3">
    <name type="scientific">Aulographum hederae CBS 113979</name>
    <dbReference type="NCBI Taxonomy" id="1176131"/>
    <lineage>
        <taxon>Eukaryota</taxon>
        <taxon>Fungi</taxon>
        <taxon>Dikarya</taxon>
        <taxon>Ascomycota</taxon>
        <taxon>Pezizomycotina</taxon>
        <taxon>Dothideomycetes</taxon>
        <taxon>Pleosporomycetidae</taxon>
        <taxon>Aulographales</taxon>
        <taxon>Aulographaceae</taxon>
    </lineage>
</organism>
<evidence type="ECO:0000313" key="3">
    <source>
        <dbReference type="Proteomes" id="UP000800041"/>
    </source>
</evidence>
<feature type="compositionally biased region" description="Polar residues" evidence="1">
    <location>
        <begin position="25"/>
        <end position="36"/>
    </location>
</feature>
<name>A0A6G1HD92_9PEZI</name>
<evidence type="ECO:0000313" key="2">
    <source>
        <dbReference type="EMBL" id="KAF1990989.1"/>
    </source>
</evidence>
<evidence type="ECO:0000256" key="1">
    <source>
        <dbReference type="SAM" id="MobiDB-lite"/>
    </source>
</evidence>
<protein>
    <submittedName>
        <fullName evidence="2">Uncharacterized protein</fullName>
    </submittedName>
</protein>
<dbReference type="EMBL" id="ML977140">
    <property type="protein sequence ID" value="KAF1990989.1"/>
    <property type="molecule type" value="Genomic_DNA"/>
</dbReference>
<feature type="compositionally biased region" description="Low complexity" evidence="1">
    <location>
        <begin position="11"/>
        <end position="24"/>
    </location>
</feature>
<accession>A0A6G1HD92</accession>
<proteinExistence type="predicted"/>
<dbReference type="AlphaFoldDB" id="A0A6G1HD92"/>